<evidence type="ECO:0000313" key="1">
    <source>
        <dbReference type="EMBL" id="SVB67940.1"/>
    </source>
</evidence>
<protein>
    <submittedName>
        <fullName evidence="1">Uncharacterized protein</fullName>
    </submittedName>
</protein>
<accession>A0A382FY75</accession>
<feature type="non-terminal residue" evidence="1">
    <location>
        <position position="27"/>
    </location>
</feature>
<sequence>MLVAMAVSTIIIAATYASYDLVATQYK</sequence>
<dbReference type="EMBL" id="UINC01052518">
    <property type="protein sequence ID" value="SVB67940.1"/>
    <property type="molecule type" value="Genomic_DNA"/>
</dbReference>
<name>A0A382FY75_9ZZZZ</name>
<gene>
    <name evidence="1" type="ORF">METZ01_LOCUS220794</name>
</gene>
<reference evidence="1" key="1">
    <citation type="submission" date="2018-05" db="EMBL/GenBank/DDBJ databases">
        <authorList>
            <person name="Lanie J.A."/>
            <person name="Ng W.-L."/>
            <person name="Kazmierczak K.M."/>
            <person name="Andrzejewski T.M."/>
            <person name="Davidsen T.M."/>
            <person name="Wayne K.J."/>
            <person name="Tettelin H."/>
            <person name="Glass J.I."/>
            <person name="Rusch D."/>
            <person name="Podicherti R."/>
            <person name="Tsui H.-C.T."/>
            <person name="Winkler M.E."/>
        </authorList>
    </citation>
    <scope>NUCLEOTIDE SEQUENCE</scope>
</reference>
<proteinExistence type="predicted"/>
<organism evidence="1">
    <name type="scientific">marine metagenome</name>
    <dbReference type="NCBI Taxonomy" id="408172"/>
    <lineage>
        <taxon>unclassified sequences</taxon>
        <taxon>metagenomes</taxon>
        <taxon>ecological metagenomes</taxon>
    </lineage>
</organism>
<dbReference type="AlphaFoldDB" id="A0A382FY75"/>